<evidence type="ECO:0000313" key="2">
    <source>
        <dbReference type="Proteomes" id="UP000306575"/>
    </source>
</evidence>
<proteinExistence type="predicted"/>
<name>A0A4U7NB70_9RHOB</name>
<reference evidence="1 2" key="1">
    <citation type="submission" date="2019-04" db="EMBL/GenBank/DDBJ databases">
        <title>Genome sequence of Pelagicola litoralis CL-ES2.</title>
        <authorList>
            <person name="Cao J."/>
        </authorList>
    </citation>
    <scope>NUCLEOTIDE SEQUENCE [LARGE SCALE GENOMIC DNA]</scope>
    <source>
        <strain evidence="1 2">CL-ES2</strain>
    </source>
</reference>
<dbReference type="AlphaFoldDB" id="A0A4U7NB70"/>
<dbReference type="Proteomes" id="UP000306575">
    <property type="component" value="Unassembled WGS sequence"/>
</dbReference>
<evidence type="ECO:0000313" key="1">
    <source>
        <dbReference type="EMBL" id="TKZ22174.1"/>
    </source>
</evidence>
<dbReference type="EMBL" id="SULI01000002">
    <property type="protein sequence ID" value="TKZ22174.1"/>
    <property type="molecule type" value="Genomic_DNA"/>
</dbReference>
<organism evidence="1 2">
    <name type="scientific">Shimia litoralis</name>
    <dbReference type="NCBI Taxonomy" id="420403"/>
    <lineage>
        <taxon>Bacteria</taxon>
        <taxon>Pseudomonadati</taxon>
        <taxon>Pseudomonadota</taxon>
        <taxon>Alphaproteobacteria</taxon>
        <taxon>Rhodobacterales</taxon>
        <taxon>Roseobacteraceae</taxon>
    </lineage>
</organism>
<keyword evidence="2" id="KW-1185">Reference proteome</keyword>
<comment type="caution">
    <text evidence="1">The sequence shown here is derived from an EMBL/GenBank/DDBJ whole genome shotgun (WGS) entry which is preliminary data.</text>
</comment>
<dbReference type="OrthoDB" id="7867799at2"/>
<sequence>MAYTVPRARFLETILNTAQRVAVGFFDTLINLAESNSRLRRIETLKAMSDKELSELGLKREDIVPHVFGYAF</sequence>
<gene>
    <name evidence="1" type="ORF">FAP39_02960</name>
</gene>
<dbReference type="RefSeq" id="WP_138014886.1">
    <property type="nucleotide sequence ID" value="NZ_SULI01000002.1"/>
</dbReference>
<protein>
    <submittedName>
        <fullName evidence="1">DUF1127 domain-containing protein</fullName>
    </submittedName>
</protein>
<accession>A0A4U7NB70</accession>